<dbReference type="InterPro" id="IPR013922">
    <property type="entry name" value="Cyclin_PHO80-like"/>
</dbReference>
<dbReference type="EMBL" id="AAGK01000004">
    <property type="protein sequence ID" value="EAN31668.1"/>
    <property type="molecule type" value="Genomic_DNA"/>
</dbReference>
<dbReference type="CDD" id="cd20558">
    <property type="entry name" value="CYCLIN_ScPCL7-like"/>
    <property type="match status" value="1"/>
</dbReference>
<dbReference type="OMA" id="FNSINAP"/>
<dbReference type="GeneID" id="3500480"/>
<dbReference type="AlphaFoldDB" id="Q4N2N2"/>
<reference evidence="2 3" key="1">
    <citation type="journal article" date="2005" name="Science">
        <title>Genome sequence of Theileria parva, a bovine pathogen that transforms lymphocytes.</title>
        <authorList>
            <person name="Gardner M.J."/>
            <person name="Bishop R."/>
            <person name="Shah T."/>
            <person name="de Villiers E.P."/>
            <person name="Carlton J.M."/>
            <person name="Hall N."/>
            <person name="Ren Q."/>
            <person name="Paulsen I.T."/>
            <person name="Pain A."/>
            <person name="Berriman M."/>
            <person name="Wilson R.J.M."/>
            <person name="Sato S."/>
            <person name="Ralph S.A."/>
            <person name="Mann D.J."/>
            <person name="Xiong Z."/>
            <person name="Shallom S.J."/>
            <person name="Weidman J."/>
            <person name="Jiang L."/>
            <person name="Lynn J."/>
            <person name="Weaver B."/>
            <person name="Shoaibi A."/>
            <person name="Domingo A.R."/>
            <person name="Wasawo D."/>
            <person name="Crabtree J."/>
            <person name="Wortman J.R."/>
            <person name="Haas B."/>
            <person name="Angiuoli S.V."/>
            <person name="Creasy T.H."/>
            <person name="Lu C."/>
            <person name="Suh B."/>
            <person name="Silva J.C."/>
            <person name="Utterback T.R."/>
            <person name="Feldblyum T.V."/>
            <person name="Pertea M."/>
            <person name="Allen J."/>
            <person name="Nierman W.C."/>
            <person name="Taracha E.L.N."/>
            <person name="Salzberg S.L."/>
            <person name="White O.R."/>
            <person name="Fitzhugh H.A."/>
            <person name="Morzaria S."/>
            <person name="Venter J.C."/>
            <person name="Fraser C.M."/>
            <person name="Nene V."/>
        </authorList>
    </citation>
    <scope>NUCLEOTIDE SEQUENCE [LARGE SCALE GENOMIC DNA]</scope>
    <source>
        <strain evidence="2 3">Muguga</strain>
    </source>
</reference>
<accession>Q4N2N2</accession>
<organism evidence="2 3">
    <name type="scientific">Theileria parva</name>
    <name type="common">East coast fever infection agent</name>
    <dbReference type="NCBI Taxonomy" id="5875"/>
    <lineage>
        <taxon>Eukaryota</taxon>
        <taxon>Sar</taxon>
        <taxon>Alveolata</taxon>
        <taxon>Apicomplexa</taxon>
        <taxon>Aconoidasida</taxon>
        <taxon>Piroplasmida</taxon>
        <taxon>Theileriidae</taxon>
        <taxon>Theileria</taxon>
    </lineage>
</organism>
<dbReference type="PANTHER" id="PTHR15615:SF108">
    <property type="entry name" value="PROTEIN CNPPD1"/>
    <property type="match status" value="1"/>
</dbReference>
<sequence>MDCAVRAVSDDFIRALGVVLTKIVSDVVPEYGSLSCFNSINAPPISDYLVRIARYVNCSNECFVLALVYIDRIMKMHKFSVSVLNIHRLLITSVMLAAKFSDDVYYSNSFYAQVGGIKVAEMNILEAQFLMLIKYQLFVSAKDYENCRKGVESSSNKIYTIPLLSQNNTHKNTNNTFNNNKPKYSNDNRTYNSSDRLYNSSDRLFNSNDNRVYNSNDRVFNSTNSYDSENRVFNSGNSGYNGNPIPNTSTYTGKVYNNSLFNGLKGYGSGYTNVKSLYDDLYSKLQLNKDNGRYNTADNKGKAYNPHSYYNTVGQNYNTLNYTLKQNNINQNTTNHNTLNQNTIHNTMNNTIRHNTLNKPVYNTINHNTVNHNTIAHNTNTHNTLRSTLGHVKSESLNVHGAGFNEYSGYDHGSTFKNDDEYLITSEKLSLSSYIYYYGEDGFARTESTLTVSTSASDTQEVPDEAALRDRESFRTKFDECEAFVNALESRFNDTLQRKCSTHLGPVHQLALINLKNDW</sequence>
<dbReference type="InParanoid" id="Q4N2N2"/>
<dbReference type="VEuPathDB" id="PiroplasmaDB:TpMuguga_04g00316"/>
<feature type="compositionally biased region" description="Low complexity" evidence="1">
    <location>
        <begin position="169"/>
        <end position="185"/>
    </location>
</feature>
<evidence type="ECO:0000313" key="3">
    <source>
        <dbReference type="Proteomes" id="UP000001949"/>
    </source>
</evidence>
<dbReference type="PANTHER" id="PTHR15615">
    <property type="match status" value="1"/>
</dbReference>
<name>Q4N2N2_THEPA</name>
<dbReference type="InterPro" id="IPR036915">
    <property type="entry name" value="Cyclin-like_sf"/>
</dbReference>
<proteinExistence type="predicted"/>
<dbReference type="SUPFAM" id="SSF47954">
    <property type="entry name" value="Cyclin-like"/>
    <property type="match status" value="1"/>
</dbReference>
<gene>
    <name evidence="2" type="ordered locus">TP04_0316</name>
</gene>
<dbReference type="Pfam" id="PF08613">
    <property type="entry name" value="Cyclin"/>
    <property type="match status" value="1"/>
</dbReference>
<comment type="caution">
    <text evidence="2">The sequence shown here is derived from an EMBL/GenBank/DDBJ whole genome shotgun (WGS) entry which is preliminary data.</text>
</comment>
<evidence type="ECO:0000256" key="1">
    <source>
        <dbReference type="SAM" id="MobiDB-lite"/>
    </source>
</evidence>
<dbReference type="KEGG" id="tpv:TP04_0316"/>
<keyword evidence="3" id="KW-1185">Reference proteome</keyword>
<dbReference type="STRING" id="5875.Q4N2N2"/>
<dbReference type="GO" id="GO:0019901">
    <property type="term" value="F:protein kinase binding"/>
    <property type="evidence" value="ECO:0007669"/>
    <property type="project" value="InterPro"/>
</dbReference>
<dbReference type="Gene3D" id="1.10.472.10">
    <property type="entry name" value="Cyclin-like"/>
    <property type="match status" value="1"/>
</dbReference>
<dbReference type="eggNOG" id="KOG1674">
    <property type="taxonomic scope" value="Eukaryota"/>
</dbReference>
<protein>
    <submittedName>
        <fullName evidence="2">Cyclin-related, putative</fullName>
    </submittedName>
</protein>
<feature type="region of interest" description="Disordered" evidence="1">
    <location>
        <begin position="169"/>
        <end position="188"/>
    </location>
</feature>
<dbReference type="Proteomes" id="UP000001949">
    <property type="component" value="Unassembled WGS sequence"/>
</dbReference>
<evidence type="ECO:0000313" key="2">
    <source>
        <dbReference type="EMBL" id="EAN31668.1"/>
    </source>
</evidence>